<dbReference type="SMART" id="SM00138">
    <property type="entry name" value="MeTrc"/>
    <property type="match status" value="1"/>
</dbReference>
<sequence length="1349" mass="148521">MGIVGMVASAGGLAPFQAFFDQVPPDTGLAFVIVPHLDPSHRSLMTQLLAGHTEMLVQEIEDGMRPRANQVYLIPPGFQLTISGGVLHLAHPDGRALDREATLDLFLRALAADQQQRAIGIVLSGTGTQGTLGLRDIKDQGGVALVQEPSTAQFDSMPRSAIAAGVADRVLSPRAMADQVAAWARRASNAQYWISREPDKRAEIEQLAGVLALLRARTRYDFRFYRKNMLLRRVKRRMSLCNLDSVPEYLARLRKEPAELSELFRDLLIGVTSFFRDPQAFEVLTQRVLEPLVQEHAIGGTKADQPVRVWVPGCSTGEEPYSIAMLLFESFSHHEQPPNLQVFATDIDDKALDFARYGAYPPSIAADVSEQRLRTFFVKDGEDRYRVCERLRDAVVFAPQNLITDAPFSKLDLISCRNLLIYLEQEVQERIVSLFHFALNPGGYLLLGPSESVGSHTELYETTSKRWRLFQRSSGTRPDLSRLPPAARLQPVFPSLVTAMPRAHVDMVGVAQRVLLEEYGPAAVLVNRRYDILHLFGPTTDYMELPVGRPALELTSMLRRGLRTRVRAACHKALEAQTTVLVDDAQVQRSGRYVPVRVRVTPLHDPGRTETLLLLSFVDVETAAAGTAIAPVDLAELGRVPDSSQAAALVEQLENELRATREDLQTTVEEMESANEELKASNEEAMSMNEELQSANEELEVSKEELQSLNEELSTVNSQLEDKVHELEQSNNDISNLLSSTEIATVFLDAEMQVKRFTPRAARLLNLRSIDIGRPLGDLTSNVSDEELLPDARLVLERLAPMERDVVANDHSRYLRRIQPYRTQDNRIAGVVLTFVDITARAQAEQALRASEARFRLLFERSPMCLLEQDWSQVRDCLLSRSGESGAALADWVCAHPEQALACRGKLRVSAANASARQLAGVSDPSVVDVPMAEQFFPLEPGEGYLALLGELLMGRAAAFELEVHTGSGARIPVLAHAVPLPGHFEHLDRVLMAVIDITARKRIELALADRERRLSAILHTVVDGLIGVDADGRINQANQAAERLFGRSHEALIGEPLASVLLPGPAGQHLDDIMQVVREAAHADAQEPSLCDGVCEDGSLFPAELSVGQVDHLDIFVILVRDVSRRRELEKQVIEISTREQERIGREIHDSLGQQLTAVTLLAAALAGKLETAGSREGVEARTLAEQLERTLSESRALTQGLAPVGVSPEDLVDALSTLARQVQHSSGIKCRFQCEGAEAIQDAVVASHVYRIAQEAVNNASRHGKPKRIDLGLEVRDRKILLSVRDDGTWSGARKRGSGGLGGLGLHIMGYRAGILGGRLSVRPLDTGGTLMRCEIPLPDARKHKSD</sequence>
<accession>A0A9X0W9C5</accession>
<dbReference type="InterPro" id="IPR050903">
    <property type="entry name" value="Bact_Chemotaxis_MeTrfase"/>
</dbReference>
<dbReference type="PROSITE" id="PS50123">
    <property type="entry name" value="CHER"/>
    <property type="match status" value="1"/>
</dbReference>
<dbReference type="SUPFAM" id="SSF53335">
    <property type="entry name" value="S-adenosyl-L-methionine-dependent methyltransferases"/>
    <property type="match status" value="1"/>
</dbReference>
<dbReference type="PROSITE" id="PS50113">
    <property type="entry name" value="PAC"/>
    <property type="match status" value="2"/>
</dbReference>
<dbReference type="SUPFAM" id="SSF52738">
    <property type="entry name" value="Methylesterase CheB, C-terminal domain"/>
    <property type="match status" value="1"/>
</dbReference>
<dbReference type="Gene3D" id="3.40.50.180">
    <property type="entry name" value="Methylesterase CheB, C-terminal domain"/>
    <property type="match status" value="1"/>
</dbReference>
<dbReference type="Pfam" id="PF00989">
    <property type="entry name" value="PAS"/>
    <property type="match status" value="1"/>
</dbReference>
<dbReference type="InterPro" id="IPR000673">
    <property type="entry name" value="Sig_transdc_resp-reg_Me-estase"/>
</dbReference>
<dbReference type="CDD" id="cd02440">
    <property type="entry name" value="AdoMet_MTases"/>
    <property type="match status" value="1"/>
</dbReference>
<feature type="domain" description="PAC" evidence="4">
    <location>
        <begin position="958"/>
        <end position="1010"/>
    </location>
</feature>
<dbReference type="NCBIfam" id="TIGR00229">
    <property type="entry name" value="sensory_box"/>
    <property type="match status" value="1"/>
</dbReference>
<feature type="coiled-coil region" evidence="2">
    <location>
        <begin position="643"/>
        <end position="737"/>
    </location>
</feature>
<dbReference type="Pfam" id="PF07730">
    <property type="entry name" value="HisKA_3"/>
    <property type="match status" value="1"/>
</dbReference>
<comment type="caution">
    <text evidence="7">The sequence shown here is derived from an EMBL/GenBank/DDBJ whole genome shotgun (WGS) entry which is preliminary data.</text>
</comment>
<evidence type="ECO:0000313" key="8">
    <source>
        <dbReference type="Proteomes" id="UP001138768"/>
    </source>
</evidence>
<dbReference type="EMBL" id="NRRY01000020">
    <property type="protein sequence ID" value="MBK1619388.1"/>
    <property type="molecule type" value="Genomic_DNA"/>
</dbReference>
<dbReference type="InterPro" id="IPR003594">
    <property type="entry name" value="HATPase_dom"/>
</dbReference>
<dbReference type="GO" id="GO:0046983">
    <property type="term" value="F:protein dimerization activity"/>
    <property type="evidence" value="ECO:0007669"/>
    <property type="project" value="InterPro"/>
</dbReference>
<dbReference type="GO" id="GO:0008757">
    <property type="term" value="F:S-adenosylmethionine-dependent methyltransferase activity"/>
    <property type="evidence" value="ECO:0007669"/>
    <property type="project" value="InterPro"/>
</dbReference>
<dbReference type="GO" id="GO:0005737">
    <property type="term" value="C:cytoplasm"/>
    <property type="evidence" value="ECO:0007669"/>
    <property type="project" value="InterPro"/>
</dbReference>
<dbReference type="Pfam" id="PF03705">
    <property type="entry name" value="CheR_N"/>
    <property type="match status" value="1"/>
</dbReference>
<dbReference type="InterPro" id="IPR022642">
    <property type="entry name" value="CheR_C"/>
</dbReference>
<dbReference type="InterPro" id="IPR013767">
    <property type="entry name" value="PAS_fold"/>
</dbReference>
<dbReference type="SUPFAM" id="SSF55874">
    <property type="entry name" value="ATPase domain of HSP90 chaperone/DNA topoisomerase II/histidine kinase"/>
    <property type="match status" value="1"/>
</dbReference>
<evidence type="ECO:0000256" key="2">
    <source>
        <dbReference type="SAM" id="Coils"/>
    </source>
</evidence>
<dbReference type="InterPro" id="IPR035909">
    <property type="entry name" value="CheB_C"/>
</dbReference>
<dbReference type="PROSITE" id="PS50122">
    <property type="entry name" value="CHEB"/>
    <property type="match status" value="1"/>
</dbReference>
<dbReference type="InterPro" id="IPR036890">
    <property type="entry name" value="HATPase_C_sf"/>
</dbReference>
<evidence type="ECO:0000256" key="1">
    <source>
        <dbReference type="PROSITE-ProRule" id="PRU00050"/>
    </source>
</evidence>
<comment type="caution">
    <text evidence="1">Lacks conserved residue(s) required for the propagation of feature annotation.</text>
</comment>
<dbReference type="GO" id="GO:0006935">
    <property type="term" value="P:chemotaxis"/>
    <property type="evidence" value="ECO:0007669"/>
    <property type="project" value="InterPro"/>
</dbReference>
<dbReference type="InterPro" id="IPR011712">
    <property type="entry name" value="Sig_transdc_His_kin_sub3_dim/P"/>
</dbReference>
<keyword evidence="2" id="KW-0175">Coiled coil</keyword>
<dbReference type="CDD" id="cd16917">
    <property type="entry name" value="HATPase_UhpB-NarQ-NarX-like"/>
    <property type="match status" value="1"/>
</dbReference>
<dbReference type="PANTHER" id="PTHR24422">
    <property type="entry name" value="CHEMOTAXIS PROTEIN METHYLTRANSFERASE"/>
    <property type="match status" value="1"/>
</dbReference>
<dbReference type="SMART" id="SM00086">
    <property type="entry name" value="PAC"/>
    <property type="match status" value="3"/>
</dbReference>
<evidence type="ECO:0000259" key="3">
    <source>
        <dbReference type="PROSITE" id="PS50112"/>
    </source>
</evidence>
<dbReference type="PRINTS" id="PR00996">
    <property type="entry name" value="CHERMTFRASE"/>
</dbReference>
<gene>
    <name evidence="7" type="ORF">CKO42_13250</name>
</gene>
<dbReference type="CDD" id="cd00130">
    <property type="entry name" value="PAS"/>
    <property type="match status" value="1"/>
</dbReference>
<feature type="domain" description="CheR-type methyltransferase" evidence="6">
    <location>
        <begin position="213"/>
        <end position="471"/>
    </location>
</feature>
<feature type="domain" description="PAS" evidence="3">
    <location>
        <begin position="1011"/>
        <end position="1081"/>
    </location>
</feature>
<dbReference type="PROSITE" id="PS50112">
    <property type="entry name" value="PAS"/>
    <property type="match status" value="1"/>
</dbReference>
<dbReference type="PANTHER" id="PTHR24422:SF27">
    <property type="entry name" value="PROTEIN-GLUTAMATE O-METHYLTRANSFERASE"/>
    <property type="match status" value="1"/>
</dbReference>
<dbReference type="SUPFAM" id="SSF55785">
    <property type="entry name" value="PYP-like sensor domain (PAS domain)"/>
    <property type="match status" value="3"/>
</dbReference>
<dbReference type="GO" id="GO:0000155">
    <property type="term" value="F:phosphorelay sensor kinase activity"/>
    <property type="evidence" value="ECO:0007669"/>
    <property type="project" value="InterPro"/>
</dbReference>
<dbReference type="Gene3D" id="3.30.450.20">
    <property type="entry name" value="PAS domain"/>
    <property type="match status" value="3"/>
</dbReference>
<dbReference type="SMART" id="SM00387">
    <property type="entry name" value="HATPase_c"/>
    <property type="match status" value="1"/>
</dbReference>
<dbReference type="GO" id="GO:0000156">
    <property type="term" value="F:phosphorelay response regulator activity"/>
    <property type="evidence" value="ECO:0007669"/>
    <property type="project" value="InterPro"/>
</dbReference>
<dbReference type="InterPro" id="IPR000700">
    <property type="entry name" value="PAS-assoc_C"/>
</dbReference>
<proteinExistence type="predicted"/>
<dbReference type="CDD" id="cd16434">
    <property type="entry name" value="CheB-CheR_fusion"/>
    <property type="match status" value="1"/>
</dbReference>
<evidence type="ECO:0000313" key="7">
    <source>
        <dbReference type="EMBL" id="MBK1619388.1"/>
    </source>
</evidence>
<keyword evidence="8" id="KW-1185">Reference proteome</keyword>
<name>A0A9X0W9C5_9GAMM</name>
<evidence type="ECO:0000259" key="4">
    <source>
        <dbReference type="PROSITE" id="PS50113"/>
    </source>
</evidence>
<dbReference type="Pfam" id="PF13596">
    <property type="entry name" value="PAS_10"/>
    <property type="match status" value="1"/>
</dbReference>
<protein>
    <recommendedName>
        <fullName evidence="9">PAS domain S-box protein</fullName>
    </recommendedName>
</protein>
<dbReference type="GO" id="GO:0006355">
    <property type="term" value="P:regulation of DNA-templated transcription"/>
    <property type="evidence" value="ECO:0007669"/>
    <property type="project" value="InterPro"/>
</dbReference>
<organism evidence="7 8">
    <name type="scientific">Lamprobacter modestohalophilus</name>
    <dbReference type="NCBI Taxonomy" id="1064514"/>
    <lineage>
        <taxon>Bacteria</taxon>
        <taxon>Pseudomonadati</taxon>
        <taxon>Pseudomonadota</taxon>
        <taxon>Gammaproteobacteria</taxon>
        <taxon>Chromatiales</taxon>
        <taxon>Chromatiaceae</taxon>
        <taxon>Lamprobacter</taxon>
    </lineage>
</organism>
<evidence type="ECO:0000259" key="6">
    <source>
        <dbReference type="PROSITE" id="PS50123"/>
    </source>
</evidence>
<dbReference type="Gene3D" id="1.20.5.1930">
    <property type="match status" value="1"/>
</dbReference>
<dbReference type="InterPro" id="IPR035965">
    <property type="entry name" value="PAS-like_dom_sf"/>
</dbReference>
<dbReference type="Proteomes" id="UP001138768">
    <property type="component" value="Unassembled WGS sequence"/>
</dbReference>
<dbReference type="Gene3D" id="3.30.565.10">
    <property type="entry name" value="Histidine kinase-like ATPase, C-terminal domain"/>
    <property type="match status" value="1"/>
</dbReference>
<dbReference type="InterPro" id="IPR000780">
    <property type="entry name" value="CheR_MeTrfase"/>
</dbReference>
<dbReference type="InterPro" id="IPR029063">
    <property type="entry name" value="SAM-dependent_MTases_sf"/>
</dbReference>
<dbReference type="Pfam" id="PF01739">
    <property type="entry name" value="CheR"/>
    <property type="match status" value="1"/>
</dbReference>
<dbReference type="InterPro" id="IPR022641">
    <property type="entry name" value="CheR_N"/>
</dbReference>
<dbReference type="InterPro" id="IPR000014">
    <property type="entry name" value="PAS"/>
</dbReference>
<dbReference type="Gene3D" id="3.40.50.150">
    <property type="entry name" value="Vaccinia Virus protein VP39"/>
    <property type="match status" value="1"/>
</dbReference>
<feature type="domain" description="PAC" evidence="4">
    <location>
        <begin position="800"/>
        <end position="850"/>
    </location>
</feature>
<dbReference type="Pfam" id="PF01339">
    <property type="entry name" value="CheB_methylest"/>
    <property type="match status" value="1"/>
</dbReference>
<dbReference type="InterPro" id="IPR013656">
    <property type="entry name" value="PAS_4"/>
</dbReference>
<dbReference type="RefSeq" id="WP_200244719.1">
    <property type="nucleotide sequence ID" value="NZ_NRRY01000020.1"/>
</dbReference>
<dbReference type="InterPro" id="IPR001610">
    <property type="entry name" value="PAC"/>
</dbReference>
<dbReference type="Pfam" id="PF08448">
    <property type="entry name" value="PAS_4"/>
    <property type="match status" value="1"/>
</dbReference>
<dbReference type="SUPFAM" id="SSF47757">
    <property type="entry name" value="Chemotaxis receptor methyltransferase CheR, N-terminal domain"/>
    <property type="match status" value="1"/>
</dbReference>
<evidence type="ECO:0000259" key="5">
    <source>
        <dbReference type="PROSITE" id="PS50122"/>
    </source>
</evidence>
<evidence type="ECO:0008006" key="9">
    <source>
        <dbReference type="Google" id="ProtNLM"/>
    </source>
</evidence>
<reference evidence="7 8" key="1">
    <citation type="journal article" date="2020" name="Microorganisms">
        <title>Osmotic Adaptation and Compatible Solute Biosynthesis of Phototrophic Bacteria as Revealed from Genome Analyses.</title>
        <authorList>
            <person name="Imhoff J.F."/>
            <person name="Rahn T."/>
            <person name="Kunzel S."/>
            <person name="Keller A."/>
            <person name="Neulinger S.C."/>
        </authorList>
    </citation>
    <scope>NUCLEOTIDE SEQUENCE [LARGE SCALE GENOMIC DNA]</scope>
    <source>
        <strain evidence="7 8">DSM 25653</strain>
    </source>
</reference>
<dbReference type="Pfam" id="PF02518">
    <property type="entry name" value="HATPase_c"/>
    <property type="match status" value="1"/>
</dbReference>
<dbReference type="GO" id="GO:0016020">
    <property type="term" value="C:membrane"/>
    <property type="evidence" value="ECO:0007669"/>
    <property type="project" value="InterPro"/>
</dbReference>
<feature type="domain" description="CheB-type methylesterase" evidence="5">
    <location>
        <begin position="1"/>
        <end position="187"/>
    </location>
</feature>
<dbReference type="SMART" id="SM00091">
    <property type="entry name" value="PAS"/>
    <property type="match status" value="2"/>
</dbReference>
<dbReference type="GO" id="GO:0008984">
    <property type="term" value="F:protein-glutamate methylesterase activity"/>
    <property type="evidence" value="ECO:0007669"/>
    <property type="project" value="InterPro"/>
</dbReference>